<dbReference type="PANTHER" id="PTHR12526">
    <property type="entry name" value="GLYCOSYLTRANSFERASE"/>
    <property type="match status" value="1"/>
</dbReference>
<accession>A0ABX2ATQ7</accession>
<organism evidence="2 3">
    <name type="scientific">Xylanibacter rodentium</name>
    <dbReference type="NCBI Taxonomy" id="2736289"/>
    <lineage>
        <taxon>Bacteria</taxon>
        <taxon>Pseudomonadati</taxon>
        <taxon>Bacteroidota</taxon>
        <taxon>Bacteroidia</taxon>
        <taxon>Bacteroidales</taxon>
        <taxon>Prevotellaceae</taxon>
        <taxon>Xylanibacter</taxon>
    </lineage>
</organism>
<sequence>MNPTIIFILHLPPPVHGASMVGKYIHDSSVINDAFDCHYINLTTARDLSDIGRIGLRKLRQFVGLLQHIHKEVKRLRPEFVYVTPNACGGAFYKDFIVVQMLKCMGCKVVVHYHNKGVATRQDRRFDDFLYRRFFNGLKVILLAEPLYDDVAKYVSSDDVYICPNGIPDTLYLNAVADKNNEVPRLLFLSNLLESKGVQVLLDALKILREKGCRFVCDFVGGETAEMDTRCFSDEIESRGLNGLVVYHGRKYGNEKEIFWQKSDLFVFPTYYSNECFPLVLLEAMQHSVACISTCEGGIPDIIEEGKTGFVVDKRNSEQLAYKIEQLINNPLLIAQVGVSARKRFEERFTLEIFENRMKDIFENLLMVYK</sequence>
<dbReference type="RefSeq" id="WP_172175968.1">
    <property type="nucleotide sequence ID" value="NZ_CASQJK010000241.1"/>
</dbReference>
<proteinExistence type="predicted"/>
<evidence type="ECO:0000313" key="3">
    <source>
        <dbReference type="Proteomes" id="UP001193734"/>
    </source>
</evidence>
<protein>
    <submittedName>
        <fullName evidence="2">Glycosyltransferase family 4 protein</fullName>
    </submittedName>
</protein>
<dbReference type="Pfam" id="PF00534">
    <property type="entry name" value="Glycos_transf_1"/>
    <property type="match status" value="1"/>
</dbReference>
<evidence type="ECO:0000259" key="1">
    <source>
        <dbReference type="Pfam" id="PF00534"/>
    </source>
</evidence>
<dbReference type="GeneID" id="82156785"/>
<reference evidence="2 3" key="1">
    <citation type="submission" date="2020-05" db="EMBL/GenBank/DDBJ databases">
        <title>Distinct polysaccharide utilization as determinants for interspecies competition between intestinal Prevotella spp.</title>
        <authorList>
            <person name="Galvez E.J.C."/>
            <person name="Iljazovic A."/>
            <person name="Strowig T."/>
        </authorList>
    </citation>
    <scope>NUCLEOTIDE SEQUENCE [LARGE SCALE GENOMIC DNA]</scope>
    <source>
        <strain evidence="2 3">PROD</strain>
    </source>
</reference>
<dbReference type="PANTHER" id="PTHR12526:SF637">
    <property type="entry name" value="GLYCOSYLTRANSFERASE EPSF-RELATED"/>
    <property type="match status" value="1"/>
</dbReference>
<dbReference type="EMBL" id="JABKKE010000003">
    <property type="protein sequence ID" value="NPE13358.1"/>
    <property type="molecule type" value="Genomic_DNA"/>
</dbReference>
<dbReference type="Proteomes" id="UP001193734">
    <property type="component" value="Unassembled WGS sequence"/>
</dbReference>
<evidence type="ECO:0000313" key="2">
    <source>
        <dbReference type="EMBL" id="NPE13358.1"/>
    </source>
</evidence>
<keyword evidence="3" id="KW-1185">Reference proteome</keyword>
<gene>
    <name evidence="2" type="ORF">HPS55_03300</name>
</gene>
<dbReference type="Gene3D" id="3.40.50.2000">
    <property type="entry name" value="Glycogen Phosphorylase B"/>
    <property type="match status" value="2"/>
</dbReference>
<feature type="domain" description="Glycosyl transferase family 1" evidence="1">
    <location>
        <begin position="178"/>
        <end position="343"/>
    </location>
</feature>
<name>A0ABX2ATQ7_9BACT</name>
<dbReference type="SUPFAM" id="SSF53756">
    <property type="entry name" value="UDP-Glycosyltransferase/glycogen phosphorylase"/>
    <property type="match status" value="1"/>
</dbReference>
<dbReference type="CDD" id="cd03801">
    <property type="entry name" value="GT4_PimA-like"/>
    <property type="match status" value="1"/>
</dbReference>
<dbReference type="InterPro" id="IPR001296">
    <property type="entry name" value="Glyco_trans_1"/>
</dbReference>
<comment type="caution">
    <text evidence="2">The sequence shown here is derived from an EMBL/GenBank/DDBJ whole genome shotgun (WGS) entry which is preliminary data.</text>
</comment>